<dbReference type="OrthoDB" id="9785707at2"/>
<sequence>MSAFSELGRDDRIARMALSIVAAPDDPATGQLLRRVGAAETLRLTDSDGPVPGMDRIETGIWRDRIRSKSSPDQVTAQVAQLERSHFEVLIPGDAVWPTAVDDLGDRAPSA</sequence>
<proteinExistence type="predicted"/>
<dbReference type="AlphaFoldDB" id="A0A4R9B9T8"/>
<reference evidence="1 2" key="1">
    <citation type="submission" date="2019-03" db="EMBL/GenBank/DDBJ databases">
        <title>Genomics of glacier-inhabiting Cryobacterium strains.</title>
        <authorList>
            <person name="Liu Q."/>
            <person name="Xin Y.-H."/>
        </authorList>
    </citation>
    <scope>NUCLEOTIDE SEQUENCE [LARGE SCALE GENOMIC DNA]</scope>
    <source>
        <strain evidence="1 2">Hh4</strain>
    </source>
</reference>
<dbReference type="Gene3D" id="3.40.50.450">
    <property type="match status" value="1"/>
</dbReference>
<evidence type="ECO:0000313" key="2">
    <source>
        <dbReference type="Proteomes" id="UP000298313"/>
    </source>
</evidence>
<dbReference type="Proteomes" id="UP000298313">
    <property type="component" value="Unassembled WGS sequence"/>
</dbReference>
<name>A0A4R9B9T8_9MICO</name>
<dbReference type="EMBL" id="SOHH01000056">
    <property type="protein sequence ID" value="TFD79218.1"/>
    <property type="molecule type" value="Genomic_DNA"/>
</dbReference>
<keyword evidence="2" id="KW-1185">Reference proteome</keyword>
<comment type="caution">
    <text evidence="1">The sequence shown here is derived from an EMBL/GenBank/DDBJ whole genome shotgun (WGS) entry which is preliminary data.</text>
</comment>
<accession>A0A4R9B9T8</accession>
<gene>
    <name evidence="1" type="ORF">E3T48_06525</name>
</gene>
<protein>
    <submittedName>
        <fullName evidence="1">Uncharacterized protein</fullName>
    </submittedName>
</protein>
<evidence type="ECO:0000313" key="1">
    <source>
        <dbReference type="EMBL" id="TFD79218.1"/>
    </source>
</evidence>
<dbReference type="RefSeq" id="WP_134523036.1">
    <property type="nucleotide sequence ID" value="NZ_SOHH01000056.1"/>
</dbReference>
<organism evidence="1 2">
    <name type="scientific">Cryobacterium fucosi</name>
    <dbReference type="NCBI Taxonomy" id="1259157"/>
    <lineage>
        <taxon>Bacteria</taxon>
        <taxon>Bacillati</taxon>
        <taxon>Actinomycetota</taxon>
        <taxon>Actinomycetes</taxon>
        <taxon>Micrococcales</taxon>
        <taxon>Microbacteriaceae</taxon>
        <taxon>Cryobacterium</taxon>
    </lineage>
</organism>